<proteinExistence type="predicted"/>
<reference evidence="1 2" key="1">
    <citation type="journal article" date="2014" name="Genome Biol. Evol.">
        <title>The genome of the myxosporean Thelohanellus kitauei shows adaptations to nutrient acquisition within its fish host.</title>
        <authorList>
            <person name="Yang Y."/>
            <person name="Xiong J."/>
            <person name="Zhou Z."/>
            <person name="Huo F."/>
            <person name="Miao W."/>
            <person name="Ran C."/>
            <person name="Liu Y."/>
            <person name="Zhang J."/>
            <person name="Feng J."/>
            <person name="Wang M."/>
            <person name="Wang M."/>
            <person name="Wang L."/>
            <person name="Yao B."/>
        </authorList>
    </citation>
    <scope>NUCLEOTIDE SEQUENCE [LARGE SCALE GENOMIC DNA]</scope>
    <source>
        <strain evidence="1">Wuqing</strain>
    </source>
</reference>
<dbReference type="EMBL" id="JWZT01003251">
    <property type="protein sequence ID" value="KII67285.1"/>
    <property type="molecule type" value="Genomic_DNA"/>
</dbReference>
<accession>A0A0C2MST7</accession>
<comment type="caution">
    <text evidence="1">The sequence shown here is derived from an EMBL/GenBank/DDBJ whole genome shotgun (WGS) entry which is preliminary data.</text>
</comment>
<sequence length="121" mass="14013">MAVHESAPNEAHRRFRTKSCSFRPDLIESLHIILVSTIPRRIHLKGFLNRFQLFDIEEAVPTILTHLSLPPNVSLILLENSKYEEYTLLTVNTLNTPNGKVYVNFGLFFREVVESRSIDYL</sequence>
<evidence type="ECO:0000313" key="2">
    <source>
        <dbReference type="Proteomes" id="UP000031668"/>
    </source>
</evidence>
<dbReference type="AlphaFoldDB" id="A0A0C2MST7"/>
<name>A0A0C2MST7_THEKT</name>
<protein>
    <submittedName>
        <fullName evidence="1">Uncharacterized protein</fullName>
    </submittedName>
</protein>
<gene>
    <name evidence="1" type="ORF">RF11_07708</name>
</gene>
<keyword evidence="2" id="KW-1185">Reference proteome</keyword>
<evidence type="ECO:0000313" key="1">
    <source>
        <dbReference type="EMBL" id="KII67285.1"/>
    </source>
</evidence>
<dbReference type="Proteomes" id="UP000031668">
    <property type="component" value="Unassembled WGS sequence"/>
</dbReference>
<organism evidence="1 2">
    <name type="scientific">Thelohanellus kitauei</name>
    <name type="common">Myxosporean</name>
    <dbReference type="NCBI Taxonomy" id="669202"/>
    <lineage>
        <taxon>Eukaryota</taxon>
        <taxon>Metazoa</taxon>
        <taxon>Cnidaria</taxon>
        <taxon>Myxozoa</taxon>
        <taxon>Myxosporea</taxon>
        <taxon>Bivalvulida</taxon>
        <taxon>Platysporina</taxon>
        <taxon>Myxobolidae</taxon>
        <taxon>Thelohanellus</taxon>
    </lineage>
</organism>